<dbReference type="GeneID" id="63785453"/>
<dbReference type="OrthoDB" id="362021at2759"/>
<dbReference type="EMBL" id="MCFI01000005">
    <property type="protein sequence ID" value="ORY84798.1"/>
    <property type="molecule type" value="Genomic_DNA"/>
</dbReference>
<dbReference type="STRING" id="56484.A0A1Y2FLF9"/>
<gene>
    <name evidence="13" type="ORF">BCR37DRAFT_377576</name>
</gene>
<feature type="compositionally biased region" description="Basic and acidic residues" evidence="12">
    <location>
        <begin position="25"/>
        <end position="40"/>
    </location>
</feature>
<dbReference type="PANTHER" id="PTHR13108">
    <property type="entry name" value="CONDENSIN COMPLEX SUBUNIT 2"/>
    <property type="match status" value="1"/>
</dbReference>
<accession>A0A1Y2FLF9</accession>
<dbReference type="GO" id="GO:0000796">
    <property type="term" value="C:condensin complex"/>
    <property type="evidence" value="ECO:0007669"/>
    <property type="project" value="InterPro"/>
</dbReference>
<keyword evidence="9 11" id="KW-0226">DNA condensation</keyword>
<evidence type="ECO:0000313" key="14">
    <source>
        <dbReference type="Proteomes" id="UP000193685"/>
    </source>
</evidence>
<dbReference type="OMA" id="FRKTCAD"/>
<name>A0A1Y2FLF9_PROLT</name>
<feature type="compositionally biased region" description="Polar residues" evidence="12">
    <location>
        <begin position="44"/>
        <end position="54"/>
    </location>
</feature>
<protein>
    <recommendedName>
        <fullName evidence="4 11">Condensin complex subunit 2</fullName>
    </recommendedName>
</protein>
<evidence type="ECO:0000256" key="9">
    <source>
        <dbReference type="ARBA" id="ARBA00023067"/>
    </source>
</evidence>
<keyword evidence="7 11" id="KW-0132">Cell division</keyword>
<evidence type="ECO:0000256" key="8">
    <source>
        <dbReference type="ARBA" id="ARBA00022776"/>
    </source>
</evidence>
<dbReference type="Pfam" id="PF05786">
    <property type="entry name" value="Cnd2"/>
    <property type="match status" value="1"/>
</dbReference>
<evidence type="ECO:0000256" key="2">
    <source>
        <dbReference type="ARBA" id="ARBA00004496"/>
    </source>
</evidence>
<evidence type="ECO:0000256" key="4">
    <source>
        <dbReference type="ARBA" id="ARBA00016065"/>
    </source>
</evidence>
<evidence type="ECO:0000256" key="7">
    <source>
        <dbReference type="ARBA" id="ARBA00022618"/>
    </source>
</evidence>
<keyword evidence="6" id="KW-0963">Cytoplasm</keyword>
<evidence type="ECO:0000256" key="12">
    <source>
        <dbReference type="SAM" id="MobiDB-lite"/>
    </source>
</evidence>
<dbReference type="GO" id="GO:0003682">
    <property type="term" value="F:chromatin binding"/>
    <property type="evidence" value="ECO:0007669"/>
    <property type="project" value="TreeGrafter"/>
</dbReference>
<keyword evidence="10 11" id="KW-0131">Cell cycle</keyword>
<organism evidence="13 14">
    <name type="scientific">Protomyces lactucae-debilis</name>
    <dbReference type="NCBI Taxonomy" id="2754530"/>
    <lineage>
        <taxon>Eukaryota</taxon>
        <taxon>Fungi</taxon>
        <taxon>Dikarya</taxon>
        <taxon>Ascomycota</taxon>
        <taxon>Taphrinomycotina</taxon>
        <taxon>Taphrinomycetes</taxon>
        <taxon>Taphrinales</taxon>
        <taxon>Protomycetaceae</taxon>
        <taxon>Protomyces</taxon>
    </lineage>
</organism>
<evidence type="ECO:0000256" key="11">
    <source>
        <dbReference type="PIRNR" id="PIRNR017126"/>
    </source>
</evidence>
<dbReference type="PANTHER" id="PTHR13108:SF9">
    <property type="entry name" value="CONDENSIN COMPLEX SUBUNIT 2"/>
    <property type="match status" value="1"/>
</dbReference>
<sequence>MPAKARKFAQLSPQKTRQSPAKYVKLTEVDDAEERRERTASKLAKTQQRTQSILNEYVGPAGASSPSSRRLSGFNPDGTVSAMPRMPILANFEEWMKLATDNKINAGNSWNFALIDYFHEMSLLKDGDNINFQKASVTLDGCVKIYTNRVDSVATETGKLLSGLSSGKQAAESADADGDGEDEDADEDEEGAARKVKKKAKSSGGSTLVKDFSAIQAKKLDMEFFVDPLFKKTSAEFDEGGAKGLLLNHLSVDRNGRIIFDASDASDEVVEETDDQVYDVDLNALGQKFFPELFGHEGDSTADALADLHLCPSLKGFTTDSTVLDIPLLASLASEAGQHAIDSDANEPDHDYGDGGYDDGFDGNDGISGIVDVYDTNEEAEFGQVNEVFSEQLTHNMPGRMQATSETAVSHTGQSDQHHMYAQFDDMFSKNWAGPAHWKIARLQAQSSAAATGSVVKKPRKEKEVTTVDFLTAEGEVDEEVIFTSGGATTMLPKTQWSSKTRNLLPEDKHFNSEALLSLFMKPQAKLSARQTMQPAAEGEFVDMDENFWAQSGQEPVQQGQAFDANFFQDGEDAGLGEMHGHYDDDDDGGDAFADAKEDFGPTPEPFLQDGEPGATQLSDAADFGSQLQALGKRSKPEYVNFARTAKKVDVHVLKTNIWDKLELVGADETPAPVDKRKTTSESAVVGEERKFTEIVQSLTSVYPERQMSDISTSFCFICLLHLANEKGLEIVGEEGMRELTVRRDETVQMVEAV</sequence>
<dbReference type="Proteomes" id="UP000193685">
    <property type="component" value="Unassembled WGS sequence"/>
</dbReference>
<dbReference type="AlphaFoldDB" id="A0A1Y2FLF9"/>
<comment type="function">
    <text evidence="11">Regulatory subunit of the condensin complex, a complex required for conversion of interphase chromatin into mitotic-like condense chromosomes.</text>
</comment>
<evidence type="ECO:0000256" key="10">
    <source>
        <dbReference type="ARBA" id="ARBA00023306"/>
    </source>
</evidence>
<feature type="region of interest" description="Disordered" evidence="12">
    <location>
        <begin position="579"/>
        <end position="619"/>
    </location>
</feature>
<keyword evidence="8 11" id="KW-0498">Mitosis</keyword>
<dbReference type="PIRSF" id="PIRSF017126">
    <property type="entry name" value="Condensin_H"/>
    <property type="match status" value="1"/>
</dbReference>
<keyword evidence="14" id="KW-1185">Reference proteome</keyword>
<feature type="region of interest" description="Disordered" evidence="12">
    <location>
        <begin position="1"/>
        <end position="78"/>
    </location>
</feature>
<reference evidence="13 14" key="1">
    <citation type="submission" date="2016-07" db="EMBL/GenBank/DDBJ databases">
        <title>Pervasive Adenine N6-methylation of Active Genes in Fungi.</title>
        <authorList>
            <consortium name="DOE Joint Genome Institute"/>
            <person name="Mondo S.J."/>
            <person name="Dannebaum R.O."/>
            <person name="Kuo R.C."/>
            <person name="Labutti K."/>
            <person name="Haridas S."/>
            <person name="Kuo A."/>
            <person name="Salamov A."/>
            <person name="Ahrendt S.R."/>
            <person name="Lipzen A."/>
            <person name="Sullivan W."/>
            <person name="Andreopoulos W.B."/>
            <person name="Clum A."/>
            <person name="Lindquist E."/>
            <person name="Daum C."/>
            <person name="Ramamoorthy G.K."/>
            <person name="Gryganskyi A."/>
            <person name="Culley D."/>
            <person name="Magnuson J.K."/>
            <person name="James T.Y."/>
            <person name="O'Malley M.A."/>
            <person name="Stajich J.E."/>
            <person name="Spatafora J.W."/>
            <person name="Visel A."/>
            <person name="Grigoriev I.V."/>
        </authorList>
    </citation>
    <scope>NUCLEOTIDE SEQUENCE [LARGE SCALE GENOMIC DNA]</scope>
    <source>
        <strain evidence="13 14">12-1054</strain>
    </source>
</reference>
<evidence type="ECO:0000313" key="13">
    <source>
        <dbReference type="EMBL" id="ORY84798.1"/>
    </source>
</evidence>
<evidence type="ECO:0000256" key="5">
    <source>
        <dbReference type="ARBA" id="ARBA00022454"/>
    </source>
</evidence>
<dbReference type="GO" id="GO:0005737">
    <property type="term" value="C:cytoplasm"/>
    <property type="evidence" value="ECO:0007669"/>
    <property type="project" value="UniProtKB-SubCell"/>
</dbReference>
<feature type="compositionally biased region" description="Acidic residues" evidence="12">
    <location>
        <begin position="174"/>
        <end position="190"/>
    </location>
</feature>
<evidence type="ECO:0000256" key="1">
    <source>
        <dbReference type="ARBA" id="ARBA00004286"/>
    </source>
</evidence>
<comment type="subcellular location">
    <subcellularLocation>
        <location evidence="1">Chromosome</location>
    </subcellularLocation>
    <subcellularLocation>
        <location evidence="2">Cytoplasm</location>
    </subcellularLocation>
</comment>
<dbReference type="GO" id="GO:0051301">
    <property type="term" value="P:cell division"/>
    <property type="evidence" value="ECO:0007669"/>
    <property type="project" value="UniProtKB-KW"/>
</dbReference>
<evidence type="ECO:0000256" key="3">
    <source>
        <dbReference type="ARBA" id="ARBA00009471"/>
    </source>
</evidence>
<dbReference type="InterPro" id="IPR022816">
    <property type="entry name" value="Condensin_barren_su2"/>
</dbReference>
<dbReference type="RefSeq" id="XP_040726581.1">
    <property type="nucleotide sequence ID" value="XM_040868854.1"/>
</dbReference>
<proteinExistence type="inferred from homology"/>
<evidence type="ECO:0000256" key="6">
    <source>
        <dbReference type="ARBA" id="ARBA00022490"/>
    </source>
</evidence>
<comment type="similarity">
    <text evidence="3 11">Belongs to the CND2 (condensin subunit 2) family.</text>
</comment>
<dbReference type="GO" id="GO:0007076">
    <property type="term" value="P:mitotic chromosome condensation"/>
    <property type="evidence" value="ECO:0007669"/>
    <property type="project" value="InterPro"/>
</dbReference>
<feature type="region of interest" description="Disordered" evidence="12">
    <location>
        <begin position="164"/>
        <end position="198"/>
    </location>
</feature>
<keyword evidence="5" id="KW-0158">Chromosome</keyword>
<comment type="caution">
    <text evidence="13">The sequence shown here is derived from an EMBL/GenBank/DDBJ whole genome shotgun (WGS) entry which is preliminary data.</text>
</comment>